<dbReference type="OrthoDB" id="5719480at2759"/>
<feature type="region of interest" description="Disordered" evidence="2">
    <location>
        <begin position="1"/>
        <end position="54"/>
    </location>
</feature>
<dbReference type="Gene3D" id="2.160.20.70">
    <property type="match status" value="1"/>
</dbReference>
<dbReference type="PROSITE" id="PS51329">
    <property type="entry name" value="C_CAP_COFACTOR_C"/>
    <property type="match status" value="1"/>
</dbReference>
<dbReference type="InterPro" id="IPR017901">
    <property type="entry name" value="C-CAP_CF_C-like"/>
</dbReference>
<dbReference type="GO" id="GO:0005737">
    <property type="term" value="C:cytoplasm"/>
    <property type="evidence" value="ECO:0007669"/>
    <property type="project" value="TreeGrafter"/>
</dbReference>
<dbReference type="InterPro" id="IPR012945">
    <property type="entry name" value="Tubulin-bd_cofactor_C_dom"/>
</dbReference>
<proteinExistence type="inferred from homology"/>
<evidence type="ECO:0000256" key="2">
    <source>
        <dbReference type="SAM" id="MobiDB-lite"/>
    </source>
</evidence>
<dbReference type="AlphaFoldDB" id="A0A4P9Z0E4"/>
<feature type="domain" description="C-CAP/cofactor C-like" evidence="3">
    <location>
        <begin position="148"/>
        <end position="307"/>
    </location>
</feature>
<evidence type="ECO:0000259" key="3">
    <source>
        <dbReference type="PROSITE" id="PS51329"/>
    </source>
</evidence>
<feature type="region of interest" description="Disordered" evidence="2">
    <location>
        <begin position="290"/>
        <end position="322"/>
    </location>
</feature>
<protein>
    <recommendedName>
        <fullName evidence="3">C-CAP/cofactor C-like domain-containing protein</fullName>
    </recommendedName>
</protein>
<dbReference type="Pfam" id="PF07986">
    <property type="entry name" value="TBCC"/>
    <property type="match status" value="1"/>
</dbReference>
<evidence type="ECO:0000313" key="5">
    <source>
        <dbReference type="Proteomes" id="UP000278143"/>
    </source>
</evidence>
<reference evidence="5" key="1">
    <citation type="journal article" date="2018" name="Nat. Microbiol.">
        <title>Leveraging single-cell genomics to expand the fungal tree of life.</title>
        <authorList>
            <person name="Ahrendt S.R."/>
            <person name="Quandt C.A."/>
            <person name="Ciobanu D."/>
            <person name="Clum A."/>
            <person name="Salamov A."/>
            <person name="Andreopoulos B."/>
            <person name="Cheng J.F."/>
            <person name="Woyke T."/>
            <person name="Pelin A."/>
            <person name="Henrissat B."/>
            <person name="Reynolds N.K."/>
            <person name="Benny G.L."/>
            <person name="Smith M.E."/>
            <person name="James T.Y."/>
            <person name="Grigoriev I.V."/>
        </authorList>
    </citation>
    <scope>NUCLEOTIDE SEQUENCE [LARGE SCALE GENOMIC DNA]</scope>
    <source>
        <strain evidence="5">Benny S71-1</strain>
    </source>
</reference>
<feature type="compositionally biased region" description="Basic and acidic residues" evidence="2">
    <location>
        <begin position="34"/>
        <end position="48"/>
    </location>
</feature>
<dbReference type="EMBL" id="KZ989640">
    <property type="protein sequence ID" value="RKP25725.1"/>
    <property type="molecule type" value="Genomic_DNA"/>
</dbReference>
<keyword evidence="5" id="KW-1185">Reference proteome</keyword>
<comment type="similarity">
    <text evidence="1">Belongs to the TBCC family.</text>
</comment>
<gene>
    <name evidence="4" type="ORF">SYNPS1DRAFT_28553</name>
</gene>
<evidence type="ECO:0000313" key="4">
    <source>
        <dbReference type="EMBL" id="RKP25725.1"/>
    </source>
</evidence>
<dbReference type="GO" id="GO:0007021">
    <property type="term" value="P:tubulin complex assembly"/>
    <property type="evidence" value="ECO:0007669"/>
    <property type="project" value="TreeGrafter"/>
</dbReference>
<evidence type="ECO:0000256" key="1">
    <source>
        <dbReference type="ARBA" id="ARBA00008848"/>
    </source>
</evidence>
<accession>A0A4P9Z0E4</accession>
<dbReference type="Proteomes" id="UP000278143">
    <property type="component" value="Unassembled WGS sequence"/>
</dbReference>
<sequence length="582" mass="63834">MTFIGIKKKEEEGEEQGAASTSMSLDPPPSYNDAIDHHPPPSLPKERVLPPLPADRPSGHPVDWYLGHLRQCQIQLALAKCGQPATVRLPLERLKGVSMAGIADAANAKLKHLKRCSLKLDVPAATRCQLTRIARCHIDLAGAQLHSPSNLQLDHIKRSCIALGPVCGALRMSHIRQTTMVRSSTICPQPTMRISHMPGHFLASKLSRCTIDLRSSIADQPLSSVVLSHLSRCIVYLDRVDGPVRLERCKRCIVVMPGKQAIFRKCARIRAYVLESTTISTERTKRLQLTAMPAHSMHGEQRRDAAPSSTSSAGPLPDMPTADAAMATAMPAAPPQYHELFPAHTATQDARGLSPSSHDAPTSQRTMFDVRAGDRAGSWLKRTIDAEVWRDTHVRPASMPFIYRRRITTEANLRLGRSVTAVQELTCTNDHYRISICSECRCSPLTGAMLHLAPPISEAVSARHVSIESPAHSSIGQTAQQHQRHSLLASPHITVWKDVGNYHGRSICPYMDDHYVLGWCKMEGSTNEYALGIYSRGHADRLGTINVPAGCWPVGVDGKWALLAGYSSKDDDARPVDCGMRA</sequence>
<dbReference type="GO" id="GO:0007023">
    <property type="term" value="P:post-chaperonin tubulin folding pathway"/>
    <property type="evidence" value="ECO:0007669"/>
    <property type="project" value="InterPro"/>
</dbReference>
<dbReference type="InterPro" id="IPR016098">
    <property type="entry name" value="CAP/MinC_C"/>
</dbReference>
<dbReference type="InterPro" id="IPR027684">
    <property type="entry name" value="TBCC"/>
</dbReference>
<dbReference type="PANTHER" id="PTHR15139">
    <property type="entry name" value="TUBULIN FOLDING COFACTOR C"/>
    <property type="match status" value="1"/>
</dbReference>
<organism evidence="4 5">
    <name type="scientific">Syncephalis pseudoplumigaleata</name>
    <dbReference type="NCBI Taxonomy" id="1712513"/>
    <lineage>
        <taxon>Eukaryota</taxon>
        <taxon>Fungi</taxon>
        <taxon>Fungi incertae sedis</taxon>
        <taxon>Zoopagomycota</taxon>
        <taxon>Zoopagomycotina</taxon>
        <taxon>Zoopagomycetes</taxon>
        <taxon>Zoopagales</taxon>
        <taxon>Piptocephalidaceae</taxon>
        <taxon>Syncephalis</taxon>
    </lineage>
</organism>
<dbReference type="PANTHER" id="PTHR15139:SF0">
    <property type="entry name" value="TUBULIN-SPECIFIC CHAPERONE C"/>
    <property type="match status" value="1"/>
</dbReference>
<name>A0A4P9Z0E4_9FUNG</name>